<evidence type="ECO:0000313" key="10">
    <source>
        <dbReference type="Proteomes" id="UP001314170"/>
    </source>
</evidence>
<dbReference type="SUPFAM" id="SSF103473">
    <property type="entry name" value="MFS general substrate transporter"/>
    <property type="match status" value="1"/>
</dbReference>
<feature type="transmembrane region" description="Helical" evidence="7">
    <location>
        <begin position="284"/>
        <end position="301"/>
    </location>
</feature>
<feature type="transmembrane region" description="Helical" evidence="7">
    <location>
        <begin position="113"/>
        <end position="133"/>
    </location>
</feature>
<name>A0AAV1RWQ5_9ROSI</name>
<dbReference type="Gene3D" id="1.20.1250.20">
    <property type="entry name" value="MFS general substrate transporter like domains"/>
    <property type="match status" value="1"/>
</dbReference>
<accession>A0AAV1RWQ5</accession>
<evidence type="ECO:0000313" key="9">
    <source>
        <dbReference type="EMBL" id="CAK7340805.1"/>
    </source>
</evidence>
<feature type="transmembrane region" description="Helical" evidence="7">
    <location>
        <begin position="351"/>
        <end position="370"/>
    </location>
</feature>
<dbReference type="InterPro" id="IPR020846">
    <property type="entry name" value="MFS_dom"/>
</dbReference>
<evidence type="ECO:0000256" key="1">
    <source>
        <dbReference type="ARBA" id="ARBA00004141"/>
    </source>
</evidence>
<dbReference type="GO" id="GO:0016020">
    <property type="term" value="C:membrane"/>
    <property type="evidence" value="ECO:0007669"/>
    <property type="project" value="UniProtKB-SubCell"/>
</dbReference>
<dbReference type="PROSITE" id="PS50850">
    <property type="entry name" value="MFS"/>
    <property type="match status" value="1"/>
</dbReference>
<feature type="transmembrane region" description="Helical" evidence="7">
    <location>
        <begin position="70"/>
        <end position="93"/>
    </location>
</feature>
<dbReference type="InterPro" id="IPR036259">
    <property type="entry name" value="MFS_trans_sf"/>
</dbReference>
<dbReference type="Pfam" id="PF00083">
    <property type="entry name" value="Sugar_tr"/>
    <property type="match status" value="2"/>
</dbReference>
<sequence length="424" mass="46691">MEREFIEEETPTRPLLFDAKPIGNSDTPTTNSSLTLILVFSTLVALSGSFCYGCATGYSSPAEKGIMEDLHLSIAEYSVFGSLLTVGGMVGAIFSGKIADLIGRRKHAWVLDIGRLSIGLGVGFITYVVPVYIAEISPKNYRGRFTSAYQLMVACGSALFFSVGNVLSWRILSLIGAVLCLLQIAGLFFIPESPRWLAKIGREKEFEIALQRLRGEGVDISGEEMDIKARYHRNLSGEPTSQNSRVVPEEICLSHFCLMSLRTLAGNDGVRYYLNTIFAEANKLLQIPAAALGVLLLDVTGRRIILMVRRAMISVYTHDNHGYAFAFSSGMSGVPWVIMSEILPTNVKASAGSLVTLISWFCSWIVAYSFSFMMQWSPAGTFYIFAGMCALTFLFTWKFVPETKGRTLEEIQVALVAQISEEDC</sequence>
<feature type="transmembrane region" description="Helical" evidence="7">
    <location>
        <begin position="34"/>
        <end position="58"/>
    </location>
</feature>
<evidence type="ECO:0000256" key="2">
    <source>
        <dbReference type="ARBA" id="ARBA00010992"/>
    </source>
</evidence>
<comment type="subcellular location">
    <subcellularLocation>
        <location evidence="1">Membrane</location>
        <topology evidence="1">Multi-pass membrane protein</topology>
    </subcellularLocation>
</comment>
<keyword evidence="10" id="KW-1185">Reference proteome</keyword>
<dbReference type="Proteomes" id="UP001314170">
    <property type="component" value="Unassembled WGS sequence"/>
</dbReference>
<protein>
    <recommendedName>
        <fullName evidence="8">Major facilitator superfamily (MFS) profile domain-containing protein</fullName>
    </recommendedName>
</protein>
<reference evidence="9 10" key="1">
    <citation type="submission" date="2024-01" db="EMBL/GenBank/DDBJ databases">
        <authorList>
            <person name="Waweru B."/>
        </authorList>
    </citation>
    <scope>NUCLEOTIDE SEQUENCE [LARGE SCALE GENOMIC DNA]</scope>
</reference>
<dbReference type="EMBL" id="CAWUPB010001160">
    <property type="protein sequence ID" value="CAK7340805.1"/>
    <property type="molecule type" value="Genomic_DNA"/>
</dbReference>
<comment type="similarity">
    <text evidence="2">Belongs to the major facilitator superfamily. Sugar transporter (TC 2.A.1.1) family.</text>
</comment>
<evidence type="ECO:0000259" key="8">
    <source>
        <dbReference type="PROSITE" id="PS50850"/>
    </source>
</evidence>
<feature type="transmembrane region" description="Helical" evidence="7">
    <location>
        <begin position="145"/>
        <end position="163"/>
    </location>
</feature>
<keyword evidence="4 7" id="KW-0812">Transmembrane</keyword>
<feature type="transmembrane region" description="Helical" evidence="7">
    <location>
        <begin position="382"/>
        <end position="400"/>
    </location>
</feature>
<evidence type="ECO:0000256" key="3">
    <source>
        <dbReference type="ARBA" id="ARBA00022597"/>
    </source>
</evidence>
<dbReference type="PANTHER" id="PTHR48021">
    <property type="match status" value="1"/>
</dbReference>
<feature type="domain" description="Major facilitator superfamily (MFS) profile" evidence="8">
    <location>
        <begin position="1"/>
        <end position="404"/>
    </location>
</feature>
<dbReference type="InterPro" id="IPR044775">
    <property type="entry name" value="MFS_ERD6/Tret1-like"/>
</dbReference>
<dbReference type="InterPro" id="IPR005828">
    <property type="entry name" value="MFS_sugar_transport-like"/>
</dbReference>
<dbReference type="AlphaFoldDB" id="A0AAV1RWQ5"/>
<gene>
    <name evidence="9" type="ORF">DCAF_LOCUS15892</name>
</gene>
<proteinExistence type="inferred from homology"/>
<evidence type="ECO:0000256" key="7">
    <source>
        <dbReference type="SAM" id="Phobius"/>
    </source>
</evidence>
<dbReference type="PANTHER" id="PTHR48021:SF93">
    <property type="entry name" value="SUGAR TRANSPORTER ERD6-LIKE 1-RELATED"/>
    <property type="match status" value="1"/>
</dbReference>
<evidence type="ECO:0000256" key="4">
    <source>
        <dbReference type="ARBA" id="ARBA00022692"/>
    </source>
</evidence>
<keyword evidence="3" id="KW-0813">Transport</keyword>
<dbReference type="GO" id="GO:0051119">
    <property type="term" value="F:sugar transmembrane transporter activity"/>
    <property type="evidence" value="ECO:0007669"/>
    <property type="project" value="InterPro"/>
</dbReference>
<dbReference type="InterPro" id="IPR003663">
    <property type="entry name" value="Sugar/inositol_transpt"/>
</dbReference>
<keyword evidence="3" id="KW-0762">Sugar transport</keyword>
<evidence type="ECO:0000256" key="5">
    <source>
        <dbReference type="ARBA" id="ARBA00022989"/>
    </source>
</evidence>
<comment type="caution">
    <text evidence="9">The sequence shown here is derived from an EMBL/GenBank/DDBJ whole genome shotgun (WGS) entry which is preliminary data.</text>
</comment>
<dbReference type="InterPro" id="IPR050549">
    <property type="entry name" value="MFS_Trehalose_Transporter"/>
</dbReference>
<feature type="transmembrane region" description="Helical" evidence="7">
    <location>
        <begin position="169"/>
        <end position="190"/>
    </location>
</feature>
<keyword evidence="6 7" id="KW-0472">Membrane</keyword>
<evidence type="ECO:0000256" key="6">
    <source>
        <dbReference type="ARBA" id="ARBA00023136"/>
    </source>
</evidence>
<dbReference type="PRINTS" id="PR00171">
    <property type="entry name" value="SUGRTRNSPORT"/>
</dbReference>
<dbReference type="CDD" id="cd17358">
    <property type="entry name" value="MFS_GLUT6_8_Class3_like"/>
    <property type="match status" value="1"/>
</dbReference>
<organism evidence="9 10">
    <name type="scientific">Dovyalis caffra</name>
    <dbReference type="NCBI Taxonomy" id="77055"/>
    <lineage>
        <taxon>Eukaryota</taxon>
        <taxon>Viridiplantae</taxon>
        <taxon>Streptophyta</taxon>
        <taxon>Embryophyta</taxon>
        <taxon>Tracheophyta</taxon>
        <taxon>Spermatophyta</taxon>
        <taxon>Magnoliopsida</taxon>
        <taxon>eudicotyledons</taxon>
        <taxon>Gunneridae</taxon>
        <taxon>Pentapetalae</taxon>
        <taxon>rosids</taxon>
        <taxon>fabids</taxon>
        <taxon>Malpighiales</taxon>
        <taxon>Salicaceae</taxon>
        <taxon>Flacourtieae</taxon>
        <taxon>Dovyalis</taxon>
    </lineage>
</organism>
<keyword evidence="5 7" id="KW-1133">Transmembrane helix</keyword>